<sequence length="120" mass="14003">MQVRLKNINPDNSRVYAVYHESLPVGLLMQRDFERDGQMLCILDQFMIAEQYQGKGIGKLAIQQWLGMIKTANKYEAVILCYVEGDDTARNLYENMGFIHTGEREEDEIIMMYKLKEANF</sequence>
<dbReference type="KEGG" id="acht:bsdcttw_32860"/>
<dbReference type="GO" id="GO:0016747">
    <property type="term" value="F:acyltransferase activity, transferring groups other than amino-acyl groups"/>
    <property type="evidence" value="ECO:0007669"/>
    <property type="project" value="InterPro"/>
</dbReference>
<dbReference type="Proteomes" id="UP000515703">
    <property type="component" value="Chromosome"/>
</dbReference>
<feature type="domain" description="N-acetyltransferase" evidence="1">
    <location>
        <begin position="1"/>
        <end position="116"/>
    </location>
</feature>
<protein>
    <recommendedName>
        <fullName evidence="1">N-acetyltransferase domain-containing protein</fullName>
    </recommendedName>
</protein>
<organism evidence="2 3">
    <name type="scientific">Anaerocolumna chitinilytica</name>
    <dbReference type="NCBI Taxonomy" id="1727145"/>
    <lineage>
        <taxon>Bacteria</taxon>
        <taxon>Bacillati</taxon>
        <taxon>Bacillota</taxon>
        <taxon>Clostridia</taxon>
        <taxon>Lachnospirales</taxon>
        <taxon>Lachnospiraceae</taxon>
        <taxon>Anaerocolumna</taxon>
    </lineage>
</organism>
<name>A0A7I8DT27_9FIRM</name>
<keyword evidence="3" id="KW-1185">Reference proteome</keyword>
<dbReference type="InterPro" id="IPR000182">
    <property type="entry name" value="GNAT_dom"/>
</dbReference>
<reference evidence="2 3" key="2">
    <citation type="submission" date="2020-08" db="EMBL/GenBank/DDBJ databases">
        <authorList>
            <person name="Ueki A."/>
            <person name="Tonouchi A."/>
        </authorList>
    </citation>
    <scope>NUCLEOTIDE SEQUENCE [LARGE SCALE GENOMIC DNA]</scope>
    <source>
        <strain evidence="2 3">CTTW</strain>
    </source>
</reference>
<gene>
    <name evidence="2" type="ORF">bsdcttw_32860</name>
</gene>
<evidence type="ECO:0000313" key="3">
    <source>
        <dbReference type="Proteomes" id="UP000515703"/>
    </source>
</evidence>
<evidence type="ECO:0000259" key="1">
    <source>
        <dbReference type="PROSITE" id="PS51186"/>
    </source>
</evidence>
<dbReference type="Pfam" id="PF13508">
    <property type="entry name" value="Acetyltransf_7"/>
    <property type="match status" value="1"/>
</dbReference>
<dbReference type="SUPFAM" id="SSF55729">
    <property type="entry name" value="Acyl-CoA N-acyltransferases (Nat)"/>
    <property type="match status" value="1"/>
</dbReference>
<dbReference type="InterPro" id="IPR016181">
    <property type="entry name" value="Acyl_CoA_acyltransferase"/>
</dbReference>
<dbReference type="Gene3D" id="3.40.630.30">
    <property type="match status" value="1"/>
</dbReference>
<accession>A0A7I8DT27</accession>
<dbReference type="PROSITE" id="PS51186">
    <property type="entry name" value="GNAT"/>
    <property type="match status" value="1"/>
</dbReference>
<dbReference type="RefSeq" id="WP_185255939.1">
    <property type="nucleotide sequence ID" value="NZ_AP023368.1"/>
</dbReference>
<proteinExistence type="predicted"/>
<reference evidence="2 3" key="1">
    <citation type="submission" date="2020-08" db="EMBL/GenBank/DDBJ databases">
        <title>Draft genome sequencing of an Anaerocolumna strain isolated from anoxic soil subjected to BSD treatment.</title>
        <authorList>
            <person name="Uek A."/>
            <person name="Tonouchi A."/>
        </authorList>
    </citation>
    <scope>NUCLEOTIDE SEQUENCE [LARGE SCALE GENOMIC DNA]</scope>
    <source>
        <strain evidence="2 3">CTTW</strain>
    </source>
</reference>
<dbReference type="EMBL" id="AP023368">
    <property type="protein sequence ID" value="BCK00246.1"/>
    <property type="molecule type" value="Genomic_DNA"/>
</dbReference>
<dbReference type="AlphaFoldDB" id="A0A7I8DT27"/>
<evidence type="ECO:0000313" key="2">
    <source>
        <dbReference type="EMBL" id="BCK00246.1"/>
    </source>
</evidence>